<evidence type="ECO:0000259" key="11">
    <source>
        <dbReference type="PROSITE" id="PS51384"/>
    </source>
</evidence>
<dbReference type="InterPro" id="IPR051410">
    <property type="entry name" value="Ferric/Cupric_Reductase"/>
</dbReference>
<sequence>MGWPYEFLKQSNEELAHRRSIIDLYGQIAHISSIAPLLIAALVRLAIYAARFISKGGSSSSSGSRVQYQEVPGSPAVKARRASAAGGLAASWRKLVWWLGDDVTAFGSSWGQRDEWILGLAWTTWLMALSVRGTGRDYMHVTKRFGIVGISQLPVQYLLSLKSLNPYAWAFNSSHEHLNRYHRVLGRIVYGLLLFHIVLYNNFFLQNSIWMSRFFKPVIFMGHLLAFSFHSLAGTAMASLRRYSYRLFFITHLTVALYVPALVFFHATSARIYVVEAAVVFIFDLAARKMGTVTTPSTVETISGTDLVKVSVPLPAEKAEKFRSLPGSHIYLNIPPTGRTAKHPSSKSLVFDFLYNPFTVASVKEDNSGIAFVARRRNGPMTNVLNDFASPSSSGETKVSLAIEGPYGEMGKHFQNLLTWSPTRILLVAGGVGATFTVPLYHAIQTDLPAAKIQFVWAIRTPGDATWAISTGDDKKLLEDENVQLYLTGDLGLANDADNAAGAGTTTVELDAMFRDSRRGRFTSEHNRKRPDIQKIVDDAFRQGLQDKVAVLVCGPTEMTWEVRRHVRPWVMKGRDVWWHNESFGW</sequence>
<dbReference type="SUPFAM" id="SSF52343">
    <property type="entry name" value="Ferredoxin reductase-like, C-terminal NADP-linked domain"/>
    <property type="match status" value="1"/>
</dbReference>
<feature type="transmembrane region" description="Helical" evidence="10">
    <location>
        <begin position="28"/>
        <end position="50"/>
    </location>
</feature>
<dbReference type="EMBL" id="JAVFKD010000004">
    <property type="protein sequence ID" value="KAK5995663.1"/>
    <property type="molecule type" value="Genomic_DNA"/>
</dbReference>
<keyword evidence="8" id="KW-0406">Ion transport</keyword>
<dbReference type="InterPro" id="IPR013121">
    <property type="entry name" value="Fe_red_NAD-bd_6"/>
</dbReference>
<evidence type="ECO:0000256" key="1">
    <source>
        <dbReference type="ARBA" id="ARBA00004141"/>
    </source>
</evidence>
<comment type="similarity">
    <text evidence="2">Belongs to the ferric reductase (FRE) family.</text>
</comment>
<keyword evidence="6 10" id="KW-1133">Transmembrane helix</keyword>
<organism evidence="12 13">
    <name type="scientific">Cladobotryum mycophilum</name>
    <dbReference type="NCBI Taxonomy" id="491253"/>
    <lineage>
        <taxon>Eukaryota</taxon>
        <taxon>Fungi</taxon>
        <taxon>Dikarya</taxon>
        <taxon>Ascomycota</taxon>
        <taxon>Pezizomycotina</taxon>
        <taxon>Sordariomycetes</taxon>
        <taxon>Hypocreomycetidae</taxon>
        <taxon>Hypocreales</taxon>
        <taxon>Hypocreaceae</taxon>
        <taxon>Cladobotryum</taxon>
    </lineage>
</organism>
<keyword evidence="9 10" id="KW-0472">Membrane</keyword>
<keyword evidence="13" id="KW-1185">Reference proteome</keyword>
<dbReference type="SFLD" id="SFLDS00052">
    <property type="entry name" value="Ferric_Reductase_Domain"/>
    <property type="match status" value="1"/>
</dbReference>
<feature type="transmembrane region" description="Helical" evidence="10">
    <location>
        <begin position="184"/>
        <end position="205"/>
    </location>
</feature>
<feature type="transmembrane region" description="Helical" evidence="10">
    <location>
        <begin position="247"/>
        <end position="264"/>
    </location>
</feature>
<name>A0ABR0SU18_9HYPO</name>
<keyword evidence="7" id="KW-0560">Oxidoreductase</keyword>
<comment type="subcellular location">
    <subcellularLocation>
        <location evidence="1">Membrane</location>
        <topology evidence="1">Multi-pass membrane protein</topology>
    </subcellularLocation>
</comment>
<evidence type="ECO:0000256" key="9">
    <source>
        <dbReference type="ARBA" id="ARBA00023136"/>
    </source>
</evidence>
<dbReference type="PANTHER" id="PTHR32361:SF28">
    <property type="entry name" value="FRP1P"/>
    <property type="match status" value="1"/>
</dbReference>
<evidence type="ECO:0000256" key="4">
    <source>
        <dbReference type="ARBA" id="ARBA00022692"/>
    </source>
</evidence>
<evidence type="ECO:0000313" key="12">
    <source>
        <dbReference type="EMBL" id="KAK5995663.1"/>
    </source>
</evidence>
<dbReference type="InterPro" id="IPR039261">
    <property type="entry name" value="FNR_nucleotide-bd"/>
</dbReference>
<protein>
    <submittedName>
        <fullName evidence="12">Metalloreductase AIM14-like protein</fullName>
    </submittedName>
</protein>
<feature type="domain" description="FAD-binding FR-type" evidence="11">
    <location>
        <begin position="286"/>
        <end position="413"/>
    </location>
</feature>
<evidence type="ECO:0000256" key="3">
    <source>
        <dbReference type="ARBA" id="ARBA00022448"/>
    </source>
</evidence>
<evidence type="ECO:0000256" key="10">
    <source>
        <dbReference type="SAM" id="Phobius"/>
    </source>
</evidence>
<dbReference type="InterPro" id="IPR017927">
    <property type="entry name" value="FAD-bd_FR_type"/>
</dbReference>
<dbReference type="SFLD" id="SFLDG01168">
    <property type="entry name" value="Ferric_reductase_subgroup_(FRE"/>
    <property type="match status" value="1"/>
</dbReference>
<dbReference type="PROSITE" id="PS51384">
    <property type="entry name" value="FAD_FR"/>
    <property type="match status" value="1"/>
</dbReference>
<evidence type="ECO:0000256" key="7">
    <source>
        <dbReference type="ARBA" id="ARBA00023002"/>
    </source>
</evidence>
<dbReference type="Pfam" id="PF01794">
    <property type="entry name" value="Ferric_reduct"/>
    <property type="match status" value="1"/>
</dbReference>
<evidence type="ECO:0000256" key="5">
    <source>
        <dbReference type="ARBA" id="ARBA00022982"/>
    </source>
</evidence>
<keyword evidence="4 10" id="KW-0812">Transmembrane</keyword>
<feature type="transmembrane region" description="Helical" evidence="10">
    <location>
        <begin position="217"/>
        <end position="240"/>
    </location>
</feature>
<accession>A0ABR0SU18</accession>
<keyword evidence="3" id="KW-0813">Transport</keyword>
<dbReference type="InterPro" id="IPR013112">
    <property type="entry name" value="FAD-bd_8"/>
</dbReference>
<dbReference type="Pfam" id="PF08030">
    <property type="entry name" value="NAD_binding_6"/>
    <property type="match status" value="1"/>
</dbReference>
<proteinExistence type="inferred from homology"/>
<evidence type="ECO:0000313" key="13">
    <source>
        <dbReference type="Proteomes" id="UP001338125"/>
    </source>
</evidence>
<dbReference type="CDD" id="cd06186">
    <property type="entry name" value="NOX_Duox_like_FAD_NADP"/>
    <property type="match status" value="1"/>
</dbReference>
<dbReference type="PANTHER" id="PTHR32361">
    <property type="entry name" value="FERRIC/CUPRIC REDUCTASE TRANSMEMBRANE COMPONENT"/>
    <property type="match status" value="1"/>
</dbReference>
<evidence type="ECO:0000256" key="8">
    <source>
        <dbReference type="ARBA" id="ARBA00023065"/>
    </source>
</evidence>
<dbReference type="InterPro" id="IPR013130">
    <property type="entry name" value="Fe3_Rdtase_TM_dom"/>
</dbReference>
<dbReference type="Pfam" id="PF08022">
    <property type="entry name" value="FAD_binding_8"/>
    <property type="match status" value="1"/>
</dbReference>
<keyword evidence="5" id="KW-0249">Electron transport</keyword>
<evidence type="ECO:0000256" key="2">
    <source>
        <dbReference type="ARBA" id="ARBA00006278"/>
    </source>
</evidence>
<comment type="caution">
    <text evidence="12">The sequence shown here is derived from an EMBL/GenBank/DDBJ whole genome shotgun (WGS) entry which is preliminary data.</text>
</comment>
<dbReference type="Gene3D" id="3.40.50.80">
    <property type="entry name" value="Nucleotide-binding domain of ferredoxin-NADP reductase (FNR) module"/>
    <property type="match status" value="1"/>
</dbReference>
<dbReference type="Proteomes" id="UP001338125">
    <property type="component" value="Unassembled WGS sequence"/>
</dbReference>
<reference evidence="12 13" key="1">
    <citation type="submission" date="2024-01" db="EMBL/GenBank/DDBJ databases">
        <title>Complete genome of Cladobotryum mycophilum ATHUM6906.</title>
        <authorList>
            <person name="Christinaki A.C."/>
            <person name="Myridakis A.I."/>
            <person name="Kouvelis V.N."/>
        </authorList>
    </citation>
    <scope>NUCLEOTIDE SEQUENCE [LARGE SCALE GENOMIC DNA]</scope>
    <source>
        <strain evidence="12 13">ATHUM6906</strain>
    </source>
</reference>
<evidence type="ECO:0000256" key="6">
    <source>
        <dbReference type="ARBA" id="ARBA00022989"/>
    </source>
</evidence>
<gene>
    <name evidence="12" type="ORF">PT974_04080</name>
</gene>